<dbReference type="SUPFAM" id="SSF52540">
    <property type="entry name" value="P-loop containing nucleoside triphosphate hydrolases"/>
    <property type="match status" value="1"/>
</dbReference>
<feature type="domain" description="AAA+ ATPase" evidence="9">
    <location>
        <begin position="35"/>
        <end position="166"/>
    </location>
</feature>
<dbReference type="Gene3D" id="3.40.50.300">
    <property type="entry name" value="P-loop containing nucleotide triphosphate hydrolases"/>
    <property type="match status" value="1"/>
</dbReference>
<evidence type="ECO:0000313" key="10">
    <source>
        <dbReference type="EMBL" id="SYV92598.1"/>
    </source>
</evidence>
<dbReference type="CDD" id="cd00009">
    <property type="entry name" value="AAA"/>
    <property type="match status" value="1"/>
</dbReference>
<organism evidence="10 11">
    <name type="scientific">Mycoplasmopsis synoviae</name>
    <name type="common">Mycoplasma synoviae</name>
    <dbReference type="NCBI Taxonomy" id="2109"/>
    <lineage>
        <taxon>Bacteria</taxon>
        <taxon>Bacillati</taxon>
        <taxon>Mycoplasmatota</taxon>
        <taxon>Mycoplasmoidales</taxon>
        <taxon>Metamycoplasmataceae</taxon>
        <taxon>Mycoplasmopsis</taxon>
    </lineage>
</organism>
<dbReference type="Pfam" id="PF05491">
    <property type="entry name" value="WHD_RuvB"/>
    <property type="match status" value="1"/>
</dbReference>
<dbReference type="GO" id="GO:0005524">
    <property type="term" value="F:ATP binding"/>
    <property type="evidence" value="ECO:0007669"/>
    <property type="project" value="UniProtKB-KW"/>
</dbReference>
<proteinExistence type="inferred from homology"/>
<dbReference type="GO" id="GO:0016787">
    <property type="term" value="F:hydrolase activity"/>
    <property type="evidence" value="ECO:0007669"/>
    <property type="project" value="UniProtKB-KW"/>
</dbReference>
<dbReference type="EMBL" id="LS991953">
    <property type="protein sequence ID" value="SYV92598.1"/>
    <property type="molecule type" value="Genomic_DNA"/>
</dbReference>
<keyword evidence="3" id="KW-0227">DNA damage</keyword>
<dbReference type="InterPro" id="IPR036388">
    <property type="entry name" value="WH-like_DNA-bd_sf"/>
</dbReference>
<gene>
    <name evidence="10" type="primary">ruvB</name>
    <name evidence="10" type="ORF">NCTC10124_00322</name>
</gene>
<keyword evidence="8" id="KW-0234">DNA repair</keyword>
<dbReference type="AlphaFoldDB" id="A0A3B0P667"/>
<evidence type="ECO:0000256" key="1">
    <source>
        <dbReference type="ARBA" id="ARBA00022490"/>
    </source>
</evidence>
<dbReference type="GO" id="GO:0003677">
    <property type="term" value="F:DNA binding"/>
    <property type="evidence" value="ECO:0007669"/>
    <property type="project" value="UniProtKB-KW"/>
</dbReference>
<accession>A0A3B0P667</accession>
<dbReference type="GO" id="GO:0009378">
    <property type="term" value="F:four-way junction helicase activity"/>
    <property type="evidence" value="ECO:0007669"/>
    <property type="project" value="InterPro"/>
</dbReference>
<dbReference type="Pfam" id="PF05496">
    <property type="entry name" value="RuvB_N"/>
    <property type="match status" value="1"/>
</dbReference>
<feature type="non-terminal residue" evidence="10">
    <location>
        <position position="316"/>
    </location>
</feature>
<keyword evidence="6" id="KW-0238">DNA-binding</keyword>
<evidence type="ECO:0000256" key="7">
    <source>
        <dbReference type="ARBA" id="ARBA00023172"/>
    </source>
</evidence>
<keyword evidence="10" id="KW-0347">Helicase</keyword>
<dbReference type="EC" id="3.6.4.12" evidence="10"/>
<dbReference type="InterPro" id="IPR041445">
    <property type="entry name" value="AAA_lid_4"/>
</dbReference>
<evidence type="ECO:0000256" key="6">
    <source>
        <dbReference type="ARBA" id="ARBA00023125"/>
    </source>
</evidence>
<dbReference type="InterPro" id="IPR008823">
    <property type="entry name" value="RuvB_wg_C"/>
</dbReference>
<dbReference type="HAMAP" id="MF_00016">
    <property type="entry name" value="DNA_HJ_migration_RuvB"/>
    <property type="match status" value="1"/>
</dbReference>
<dbReference type="SMART" id="SM00382">
    <property type="entry name" value="AAA"/>
    <property type="match status" value="1"/>
</dbReference>
<keyword evidence="2" id="KW-0547">Nucleotide-binding</keyword>
<dbReference type="NCBIfam" id="TIGR00635">
    <property type="entry name" value="ruvB"/>
    <property type="match status" value="1"/>
</dbReference>
<keyword evidence="4 10" id="KW-0378">Hydrolase</keyword>
<dbReference type="Gene3D" id="1.10.10.10">
    <property type="entry name" value="Winged helix-like DNA-binding domain superfamily/Winged helix DNA-binding domain"/>
    <property type="match status" value="1"/>
</dbReference>
<dbReference type="RefSeq" id="WP_046128306.1">
    <property type="nucleotide sequence ID" value="NZ_LS991953.1"/>
</dbReference>
<evidence type="ECO:0000256" key="5">
    <source>
        <dbReference type="ARBA" id="ARBA00022840"/>
    </source>
</evidence>
<dbReference type="InterPro" id="IPR004605">
    <property type="entry name" value="DNA_helicase_Holl-junc_RuvB"/>
</dbReference>
<dbReference type="Gene3D" id="1.10.8.60">
    <property type="match status" value="1"/>
</dbReference>
<dbReference type="Pfam" id="PF17864">
    <property type="entry name" value="AAA_lid_4"/>
    <property type="match status" value="1"/>
</dbReference>
<dbReference type="InterPro" id="IPR027417">
    <property type="entry name" value="P-loop_NTPase"/>
</dbReference>
<dbReference type="InterPro" id="IPR008824">
    <property type="entry name" value="RuvB-like_N"/>
</dbReference>
<dbReference type="PANTHER" id="PTHR42848:SF1">
    <property type="entry name" value="HOLLIDAY JUNCTION BRANCH MIGRATION COMPLEX SUBUNIT RUVB"/>
    <property type="match status" value="1"/>
</dbReference>
<evidence type="ECO:0000256" key="2">
    <source>
        <dbReference type="ARBA" id="ARBA00022741"/>
    </source>
</evidence>
<evidence type="ECO:0000313" key="11">
    <source>
        <dbReference type="Proteomes" id="UP000259328"/>
    </source>
</evidence>
<dbReference type="SUPFAM" id="SSF46785">
    <property type="entry name" value="Winged helix' DNA-binding domain"/>
    <property type="match status" value="1"/>
</dbReference>
<dbReference type="GO" id="GO:0006281">
    <property type="term" value="P:DNA repair"/>
    <property type="evidence" value="ECO:0007669"/>
    <property type="project" value="UniProtKB-KW"/>
</dbReference>
<dbReference type="GeneID" id="93529980"/>
<dbReference type="PANTHER" id="PTHR42848">
    <property type="match status" value="1"/>
</dbReference>
<evidence type="ECO:0000256" key="4">
    <source>
        <dbReference type="ARBA" id="ARBA00022801"/>
    </source>
</evidence>
<reference evidence="11" key="1">
    <citation type="submission" date="2018-06" db="EMBL/GenBank/DDBJ databases">
        <authorList>
            <consortium name="Pathogen Informatics"/>
        </authorList>
    </citation>
    <scope>NUCLEOTIDE SEQUENCE [LARGE SCALE GENOMIC DNA]</scope>
    <source>
        <strain evidence="11">NCTC10124</strain>
    </source>
</reference>
<dbReference type="InterPro" id="IPR036390">
    <property type="entry name" value="WH_DNA-bd_sf"/>
</dbReference>
<name>A0A3B0P667_MYCSY</name>
<evidence type="ECO:0000259" key="9">
    <source>
        <dbReference type="SMART" id="SM00382"/>
    </source>
</evidence>
<evidence type="ECO:0000256" key="3">
    <source>
        <dbReference type="ARBA" id="ARBA00022763"/>
    </source>
</evidence>
<keyword evidence="5" id="KW-0067">ATP-binding</keyword>
<dbReference type="InterPro" id="IPR003593">
    <property type="entry name" value="AAA+_ATPase"/>
</dbReference>
<dbReference type="Proteomes" id="UP000259328">
    <property type="component" value="Chromosome"/>
</dbReference>
<dbReference type="EC" id="3.1.22.4" evidence="10"/>
<keyword evidence="7" id="KW-0233">DNA recombination</keyword>
<protein>
    <submittedName>
        <fullName evidence="10">Holliday junction DNA helicase RuvB</fullName>
        <ecNumber evidence="10">3.1.22.4</ecNumber>
        <ecNumber evidence="10">3.6.4.12</ecNumber>
    </submittedName>
</protein>
<sequence>MQITRPHNFETFIGQKNLISTLKAMIESSKKQNKVLNHILFYGMPGMGKTSLAGIIANETKNKIHFIQGSNLEKKSDLINILSVINENDIVFIDEIHSINKNIIEFLYSAMEDFVFDLIIGTESNAKALRMKIKPFTLIGATTKINEMDQPFKDRFGYIARFVSYNAEDMKQIIRNSIKLLNINLGEEHFDFVASYSRNTPRIVNHLLERINDFAIVKNARIIDKKIIKKTFKSLDLYEYGLTKDHVEYLQLLRDGFDSKPVSLDTLSGVLIHPKEVLVNEIEPILLYLKLITKTSKGRMISSKGITYLLKEKLIW</sequence>
<dbReference type="NCBIfam" id="NF000868">
    <property type="entry name" value="PRK00080.1"/>
    <property type="match status" value="1"/>
</dbReference>
<dbReference type="GO" id="GO:0006310">
    <property type="term" value="P:DNA recombination"/>
    <property type="evidence" value="ECO:0007669"/>
    <property type="project" value="UniProtKB-KW"/>
</dbReference>
<keyword evidence="1" id="KW-0963">Cytoplasm</keyword>
<evidence type="ECO:0000256" key="8">
    <source>
        <dbReference type="ARBA" id="ARBA00023204"/>
    </source>
</evidence>